<evidence type="ECO:0000256" key="7">
    <source>
        <dbReference type="ARBA" id="ARBA00023016"/>
    </source>
</evidence>
<evidence type="ECO:0000256" key="5">
    <source>
        <dbReference type="ARBA" id="ARBA00022801"/>
    </source>
</evidence>
<evidence type="ECO:0000256" key="4">
    <source>
        <dbReference type="ARBA" id="ARBA00022759"/>
    </source>
</evidence>
<dbReference type="EMBL" id="MGEP01000021">
    <property type="protein sequence ID" value="OGL87307.1"/>
    <property type="molecule type" value="Genomic_DNA"/>
</dbReference>
<dbReference type="Gene3D" id="3.30.920.30">
    <property type="entry name" value="Hypothetical protein"/>
    <property type="match status" value="1"/>
</dbReference>
<gene>
    <name evidence="8" type="ORF">A3I40_01640</name>
</gene>
<evidence type="ECO:0000256" key="6">
    <source>
        <dbReference type="ARBA" id="ARBA00022884"/>
    </source>
</evidence>
<evidence type="ECO:0000256" key="3">
    <source>
        <dbReference type="ARBA" id="ARBA00022722"/>
    </source>
</evidence>
<keyword evidence="6" id="KW-0694">RNA-binding</keyword>
<dbReference type="InterPro" id="IPR012933">
    <property type="entry name" value="HicA_mRNA_interferase"/>
</dbReference>
<evidence type="ECO:0000313" key="9">
    <source>
        <dbReference type="Proteomes" id="UP000178723"/>
    </source>
</evidence>
<dbReference type="STRING" id="1802407.A3I40_01640"/>
<proteinExistence type="inferred from homology"/>
<dbReference type="GO" id="GO:0004519">
    <property type="term" value="F:endonuclease activity"/>
    <property type="evidence" value="ECO:0007669"/>
    <property type="project" value="UniProtKB-KW"/>
</dbReference>
<keyword evidence="5" id="KW-0378">Hydrolase</keyword>
<keyword evidence="7" id="KW-0346">Stress response</keyword>
<dbReference type="GO" id="GO:0003729">
    <property type="term" value="F:mRNA binding"/>
    <property type="evidence" value="ECO:0007669"/>
    <property type="project" value="InterPro"/>
</dbReference>
<dbReference type="GO" id="GO:0016787">
    <property type="term" value="F:hydrolase activity"/>
    <property type="evidence" value="ECO:0007669"/>
    <property type="project" value="UniProtKB-KW"/>
</dbReference>
<comment type="similarity">
    <text evidence="1">Belongs to the HicA mRNA interferase family.</text>
</comment>
<protein>
    <recommendedName>
        <fullName evidence="10">Addiction module toxin, HicA family</fullName>
    </recommendedName>
</protein>
<keyword evidence="2" id="KW-1277">Toxin-antitoxin system</keyword>
<keyword evidence="4" id="KW-0255">Endonuclease</keyword>
<dbReference type="Proteomes" id="UP000178723">
    <property type="component" value="Unassembled WGS sequence"/>
</dbReference>
<name>A0A1F7VBC3_9BACT</name>
<reference evidence="8 9" key="1">
    <citation type="journal article" date="2016" name="Nat. Commun.">
        <title>Thousands of microbial genomes shed light on interconnected biogeochemical processes in an aquifer system.</title>
        <authorList>
            <person name="Anantharaman K."/>
            <person name="Brown C.T."/>
            <person name="Hug L.A."/>
            <person name="Sharon I."/>
            <person name="Castelle C.J."/>
            <person name="Probst A.J."/>
            <person name="Thomas B.C."/>
            <person name="Singh A."/>
            <person name="Wilkins M.J."/>
            <person name="Karaoz U."/>
            <person name="Brodie E.L."/>
            <person name="Williams K.H."/>
            <person name="Hubbard S.S."/>
            <person name="Banfield J.F."/>
        </authorList>
    </citation>
    <scope>NUCLEOTIDE SEQUENCE [LARGE SCALE GENOMIC DNA]</scope>
</reference>
<evidence type="ECO:0000256" key="2">
    <source>
        <dbReference type="ARBA" id="ARBA00022649"/>
    </source>
</evidence>
<dbReference type="InterPro" id="IPR038570">
    <property type="entry name" value="HicA_sf"/>
</dbReference>
<dbReference type="SUPFAM" id="SSF54786">
    <property type="entry name" value="YcfA/nrd intein domain"/>
    <property type="match status" value="1"/>
</dbReference>
<dbReference type="Pfam" id="PF07927">
    <property type="entry name" value="HicA_toxin"/>
    <property type="match status" value="1"/>
</dbReference>
<organism evidence="8 9">
    <name type="scientific">Candidatus Uhrbacteria bacterium RIFCSPLOWO2_02_FULL_48_12</name>
    <dbReference type="NCBI Taxonomy" id="1802407"/>
    <lineage>
        <taxon>Bacteria</taxon>
        <taxon>Candidatus Uhriibacteriota</taxon>
    </lineage>
</organism>
<dbReference type="AlphaFoldDB" id="A0A1F7VBC3"/>
<accession>A0A1F7VBC3</accession>
<evidence type="ECO:0000313" key="8">
    <source>
        <dbReference type="EMBL" id="OGL87307.1"/>
    </source>
</evidence>
<comment type="caution">
    <text evidence="8">The sequence shown here is derived from an EMBL/GenBank/DDBJ whole genome shotgun (WGS) entry which is preliminary data.</text>
</comment>
<sequence length="71" mass="8182">MPKPIPLKQVTKVLRDKGFFFVSQKGSHAKFRKLENPTRTVIVKMAKKEVPYGTFQSILLQSGLEESDFRE</sequence>
<evidence type="ECO:0000256" key="1">
    <source>
        <dbReference type="ARBA" id="ARBA00006620"/>
    </source>
</evidence>
<evidence type="ECO:0008006" key="10">
    <source>
        <dbReference type="Google" id="ProtNLM"/>
    </source>
</evidence>
<keyword evidence="3" id="KW-0540">Nuclease</keyword>